<comment type="caution">
    <text evidence="1">The sequence shown here is derived from an EMBL/GenBank/DDBJ whole genome shotgun (WGS) entry which is preliminary data.</text>
</comment>
<accession>A0A9N7TLW8</accession>
<keyword evidence="2" id="KW-1185">Reference proteome</keyword>
<evidence type="ECO:0000313" key="2">
    <source>
        <dbReference type="Proteomes" id="UP001153269"/>
    </source>
</evidence>
<organism evidence="1 2">
    <name type="scientific">Pleuronectes platessa</name>
    <name type="common">European plaice</name>
    <dbReference type="NCBI Taxonomy" id="8262"/>
    <lineage>
        <taxon>Eukaryota</taxon>
        <taxon>Metazoa</taxon>
        <taxon>Chordata</taxon>
        <taxon>Craniata</taxon>
        <taxon>Vertebrata</taxon>
        <taxon>Euteleostomi</taxon>
        <taxon>Actinopterygii</taxon>
        <taxon>Neopterygii</taxon>
        <taxon>Teleostei</taxon>
        <taxon>Neoteleostei</taxon>
        <taxon>Acanthomorphata</taxon>
        <taxon>Carangaria</taxon>
        <taxon>Pleuronectiformes</taxon>
        <taxon>Pleuronectoidei</taxon>
        <taxon>Pleuronectidae</taxon>
        <taxon>Pleuronectes</taxon>
    </lineage>
</organism>
<protein>
    <submittedName>
        <fullName evidence="1">Uncharacterized protein</fullName>
    </submittedName>
</protein>
<gene>
    <name evidence="1" type="ORF">PLEPLA_LOCUS2958</name>
</gene>
<dbReference type="Proteomes" id="UP001153269">
    <property type="component" value="Unassembled WGS sequence"/>
</dbReference>
<sequence>MAALLAPRERLTHLRSYFMTIRSEDDWFGFKLPTSAENSPSLNVPRAAVSLRFEFRDQHVGHMQRWRSNRSSCRPFREVPLHQPGTRTGEYYSVKSFCIVNSPRASSPWHWVAMETSSRTGLALIHSAAASQPSEPAPAAALQECGIV</sequence>
<dbReference type="EMBL" id="CADEAL010000146">
    <property type="protein sequence ID" value="CAB1415242.1"/>
    <property type="molecule type" value="Genomic_DNA"/>
</dbReference>
<reference evidence="1" key="1">
    <citation type="submission" date="2020-03" db="EMBL/GenBank/DDBJ databases">
        <authorList>
            <person name="Weist P."/>
        </authorList>
    </citation>
    <scope>NUCLEOTIDE SEQUENCE</scope>
</reference>
<dbReference type="AlphaFoldDB" id="A0A9N7TLW8"/>
<name>A0A9N7TLW8_PLEPL</name>
<proteinExistence type="predicted"/>
<evidence type="ECO:0000313" key="1">
    <source>
        <dbReference type="EMBL" id="CAB1415242.1"/>
    </source>
</evidence>